<feature type="compositionally biased region" description="Polar residues" evidence="1">
    <location>
        <begin position="306"/>
        <end position="315"/>
    </location>
</feature>
<feature type="region of interest" description="Disordered" evidence="1">
    <location>
        <begin position="187"/>
        <end position="475"/>
    </location>
</feature>
<feature type="compositionally biased region" description="Basic residues" evidence="1">
    <location>
        <begin position="908"/>
        <end position="925"/>
    </location>
</feature>
<feature type="region of interest" description="Disordered" evidence="1">
    <location>
        <begin position="528"/>
        <end position="587"/>
    </location>
</feature>
<feature type="compositionally biased region" description="Basic and acidic residues" evidence="1">
    <location>
        <begin position="528"/>
        <end position="538"/>
    </location>
</feature>
<feature type="compositionally biased region" description="Polar residues" evidence="1">
    <location>
        <begin position="423"/>
        <end position="438"/>
    </location>
</feature>
<evidence type="ECO:0000313" key="2">
    <source>
        <dbReference type="EMBL" id="KAK2964871.1"/>
    </source>
</evidence>
<feature type="region of interest" description="Disordered" evidence="1">
    <location>
        <begin position="822"/>
        <end position="973"/>
    </location>
</feature>
<evidence type="ECO:0000313" key="3">
    <source>
        <dbReference type="Proteomes" id="UP001281761"/>
    </source>
</evidence>
<comment type="caution">
    <text evidence="2">The sequence shown here is derived from an EMBL/GenBank/DDBJ whole genome shotgun (WGS) entry which is preliminary data.</text>
</comment>
<feature type="compositionally biased region" description="Polar residues" evidence="1">
    <location>
        <begin position="232"/>
        <end position="248"/>
    </location>
</feature>
<feature type="compositionally biased region" description="Basic and acidic residues" evidence="1">
    <location>
        <begin position="377"/>
        <end position="386"/>
    </location>
</feature>
<feature type="compositionally biased region" description="Pro residues" evidence="1">
    <location>
        <begin position="202"/>
        <end position="216"/>
    </location>
</feature>
<feature type="compositionally biased region" description="Low complexity" evidence="1">
    <location>
        <begin position="327"/>
        <end position="350"/>
    </location>
</feature>
<reference evidence="2 3" key="1">
    <citation type="journal article" date="2022" name="bioRxiv">
        <title>Genomics of Preaxostyla Flagellates Illuminates Evolutionary Transitions and the Path Towards Mitochondrial Loss.</title>
        <authorList>
            <person name="Novak L.V.F."/>
            <person name="Treitli S.C."/>
            <person name="Pyrih J."/>
            <person name="Halakuc P."/>
            <person name="Pipaliya S.V."/>
            <person name="Vacek V."/>
            <person name="Brzon O."/>
            <person name="Soukal P."/>
            <person name="Eme L."/>
            <person name="Dacks J.B."/>
            <person name="Karnkowska A."/>
            <person name="Elias M."/>
            <person name="Hampl V."/>
        </authorList>
    </citation>
    <scope>NUCLEOTIDE SEQUENCE [LARGE SCALE GENOMIC DNA]</scope>
    <source>
        <strain evidence="2">NAU3</strain>
        <tissue evidence="2">Gut</tissue>
    </source>
</reference>
<feature type="compositionally biased region" description="Basic and acidic residues" evidence="1">
    <location>
        <begin position="457"/>
        <end position="469"/>
    </location>
</feature>
<name>A0ABQ9YMA0_9EUKA</name>
<feature type="compositionally biased region" description="Low complexity" evidence="1">
    <location>
        <begin position="872"/>
        <end position="893"/>
    </location>
</feature>
<feature type="compositionally biased region" description="Polar residues" evidence="1">
    <location>
        <begin position="351"/>
        <end position="374"/>
    </location>
</feature>
<keyword evidence="3" id="KW-1185">Reference proteome</keyword>
<feature type="compositionally biased region" description="Basic and acidic residues" evidence="1">
    <location>
        <begin position="827"/>
        <end position="852"/>
    </location>
</feature>
<feature type="compositionally biased region" description="Basic and acidic residues" evidence="1">
    <location>
        <begin position="567"/>
        <end position="576"/>
    </location>
</feature>
<proteinExistence type="predicted"/>
<sequence length="973" mass="111103">MVFSFSLISAENACKQVTKSKDDLDMLATCLEHDSPYACKILLAILIRLHLLVKDISYYDDRILTNLVSILKEDDWKNIHNHAYYLASLLYKCKQFTKTAAPGNELIELLTIKVLDEEPNMVSHAVFQSLEKLSCFKKLNIDPTVVKTYQKAKRPKLQWDNCPNLENVNEILTEEDKEQLENELSIEPANDENDPDAQNEPVPEPTPTPTPEPSPPAEDDDDIPIDDYDNVPNATQSLPPQTDFQPDHNQIPPGQGYAPYANQPQNTAPGFIPPQDMQFSYPPGHSQIPQHDPHLGQTANYPPGASQIQPQNPQYFSPPEPSQIVNQDPQFDTSPQQPQPSSQPQQFDPQLNQTNFTPSTPPNNLSIHTPSQIPDQPKFEKIESPKKSTPPKRSKSKSPPPDRTGRRGSSRPSSPNIKDKTLPPSTSQDQQEDVSTLKSEIRRLGRRNAQLEQSLYEAEKKVETRRTGYDADSLSTSQKLREGKVFERELDLLKKRMKQEEEEKEEVFTLLNRACLTLFDVASKDVTEEQVKKFEKKNGKTKTTRASRSRSASATRFGRSHRSTSARRSESSDRGRGRSPHPNGKRLVEFEQVQLPLSSEDQEFSSFAKRMLRPNRPHKWNQTESPRQFVYLTSGMVKDMTSKERNLMRQIVGDNYKEVVQKLEEEEAEYKTSSGEDHKSSMLSLIPLVLSTVASAKVVKSRLLQLTSELYDEKAEKEEVLSKSLPGGLEKSAGAREIDLMGQMTTLNDQLEERERETRRLKEQRDRMEERYKLLLTEAHHDTDRKEEECEKFRLKQDNQEAEINRLKETIQQQNKEIEKLKKHLTSKRDQEKKLKDEKDKLALSVKKEQQVNRHLKRQMKDTLALSRSRRSAAAESSPYSSDLSSEDSTFMSGDSLFSESESPVETRHRRSHHKHSSHKRKQSRGSKSTKNTPSTRHKHSPEPKHSPLDPPSSLSSDSENGQYGKRGSTRRD</sequence>
<gene>
    <name evidence="2" type="ORF">BLNAU_171</name>
</gene>
<feature type="compositionally biased region" description="Acidic residues" evidence="1">
    <location>
        <begin position="217"/>
        <end position="229"/>
    </location>
</feature>
<protein>
    <submittedName>
        <fullName evidence="2">Uncharacterized protein</fullName>
    </submittedName>
</protein>
<organism evidence="2 3">
    <name type="scientific">Blattamonas nauphoetae</name>
    <dbReference type="NCBI Taxonomy" id="2049346"/>
    <lineage>
        <taxon>Eukaryota</taxon>
        <taxon>Metamonada</taxon>
        <taxon>Preaxostyla</taxon>
        <taxon>Oxymonadida</taxon>
        <taxon>Blattamonas</taxon>
    </lineage>
</organism>
<evidence type="ECO:0000256" key="1">
    <source>
        <dbReference type="SAM" id="MobiDB-lite"/>
    </source>
</evidence>
<accession>A0ABQ9YMA0</accession>
<dbReference type="EMBL" id="JARBJD010000001">
    <property type="protein sequence ID" value="KAK2964871.1"/>
    <property type="molecule type" value="Genomic_DNA"/>
</dbReference>
<dbReference type="Proteomes" id="UP001281761">
    <property type="component" value="Unassembled WGS sequence"/>
</dbReference>
<feature type="compositionally biased region" description="Basic residues" evidence="1">
    <location>
        <begin position="539"/>
        <end position="548"/>
    </location>
</feature>